<dbReference type="PANTHER" id="PTHR42716:SF1">
    <property type="entry name" value="SLL0471 PROTEIN"/>
    <property type="match status" value="1"/>
</dbReference>
<dbReference type="InterPro" id="IPR036188">
    <property type="entry name" value="FAD/NAD-bd_sf"/>
</dbReference>
<sequence length="526" mass="58865">MRTILIEAAVIGASLGGVLAAYQLCERGVRTLLSSEFDWIGGQLTSQGVPPDEHPYIESFGASKSYYRFRRAIRDHYLADENFTDNGTLTEGCNPGDGWVSRLCFEPAVAERYLRNLLQPHLASGLLVVEEQSRPVCTARTGRRVEWVELENQSGERLRVSAQYFLDATDTGELLAQADLPYRLGKESRTEFNERQAPQLASMADQQPVTYVFALQKTEPSAAEPIPRPESYDFWKSYVLPRYDYPLFSDHLPGHEGYSSVQLPLFASGKTLDLWRYRRIVAANNWRDEREDISLINWAQNDYALHPLLDGPQTQAQVAAEARQLSLCLAYWLQHDAPRSWVGETGSGFPELSLATDALGTEDGFAQQVYVRESRRIVGLQTLTQSEIELDPARKWDPVRCEHSVGIGLYNMDIHPTCESGMGSNARVRPFELPLEIFIPADADNLLPACKNLSVTHLVNAATRVHPIEWLVGEVAGLLASHCIRQKIDPATLASRNDTVVAFQNTLQESGIPLHWPESPAMADRT</sequence>
<dbReference type="InterPro" id="IPR005288">
    <property type="entry name" value="NadB"/>
</dbReference>
<dbReference type="PANTHER" id="PTHR42716">
    <property type="entry name" value="L-ASPARTATE OXIDASE"/>
    <property type="match status" value="1"/>
</dbReference>
<gene>
    <name evidence="1" type="ORF">AWR36_010555</name>
</gene>
<dbReference type="EMBL" id="LRFG02000003">
    <property type="protein sequence ID" value="PCO05159.1"/>
    <property type="molecule type" value="Genomic_DNA"/>
</dbReference>
<name>A0ABX4HYE3_9GAMM</name>
<evidence type="ECO:0000313" key="2">
    <source>
        <dbReference type="Proteomes" id="UP000218427"/>
    </source>
</evidence>
<dbReference type="SUPFAM" id="SSF51905">
    <property type="entry name" value="FAD/NAD(P)-binding domain"/>
    <property type="match status" value="1"/>
</dbReference>
<accession>A0ABX4HYE3</accession>
<comment type="caution">
    <text evidence="1">The sequence shown here is derived from an EMBL/GenBank/DDBJ whole genome shotgun (WGS) entry which is preliminary data.</text>
</comment>
<protein>
    <submittedName>
        <fullName evidence="1">FAD-dependent oxidoreductase</fullName>
    </submittedName>
</protein>
<organism evidence="1 2">
    <name type="scientific">Microbulbifer flavimaris</name>
    <dbReference type="NCBI Taxonomy" id="1781068"/>
    <lineage>
        <taxon>Bacteria</taxon>
        <taxon>Pseudomonadati</taxon>
        <taxon>Pseudomonadota</taxon>
        <taxon>Gammaproteobacteria</taxon>
        <taxon>Cellvibrionales</taxon>
        <taxon>Microbulbiferaceae</taxon>
        <taxon>Microbulbifer</taxon>
    </lineage>
</organism>
<evidence type="ECO:0000313" key="1">
    <source>
        <dbReference type="EMBL" id="PCO05159.1"/>
    </source>
</evidence>
<reference evidence="1" key="1">
    <citation type="submission" date="2017-08" db="EMBL/GenBank/DDBJ databases">
        <title>Microbulbifer marisrubri sp. nov., a halophilic alphaproteobacterium isolated from marine sediment of the Yellow Sea, China.</title>
        <authorList>
            <person name="Zhang G."/>
            <person name="Xiong Q."/>
        </authorList>
    </citation>
    <scope>NUCLEOTIDE SEQUENCE [LARGE SCALE GENOMIC DNA]</scope>
    <source>
        <strain evidence="1">WRN-8</strain>
    </source>
</reference>
<dbReference type="Pfam" id="PF12831">
    <property type="entry name" value="FAD_oxidored"/>
    <property type="match status" value="1"/>
</dbReference>
<dbReference type="Proteomes" id="UP000218427">
    <property type="component" value="Unassembled WGS sequence"/>
</dbReference>
<proteinExistence type="predicted"/>
<dbReference type="RefSeq" id="WP_082679540.1">
    <property type="nucleotide sequence ID" value="NZ_LRFG02000003.1"/>
</dbReference>
<keyword evidence="2" id="KW-1185">Reference proteome</keyword>